<feature type="domain" description="C-type lectin" evidence="2">
    <location>
        <begin position="26"/>
        <end position="140"/>
    </location>
</feature>
<dbReference type="Gene3D" id="3.10.100.10">
    <property type="entry name" value="Mannose-Binding Protein A, subunit A"/>
    <property type="match status" value="1"/>
</dbReference>
<organism evidence="3 4">
    <name type="scientific">Mesorhabditis belari</name>
    <dbReference type="NCBI Taxonomy" id="2138241"/>
    <lineage>
        <taxon>Eukaryota</taxon>
        <taxon>Metazoa</taxon>
        <taxon>Ecdysozoa</taxon>
        <taxon>Nematoda</taxon>
        <taxon>Chromadorea</taxon>
        <taxon>Rhabditida</taxon>
        <taxon>Rhabditina</taxon>
        <taxon>Rhabditomorpha</taxon>
        <taxon>Rhabditoidea</taxon>
        <taxon>Rhabditidae</taxon>
        <taxon>Mesorhabditinae</taxon>
        <taxon>Mesorhabditis</taxon>
    </lineage>
</organism>
<feature type="signal peptide" evidence="1">
    <location>
        <begin position="1"/>
        <end position="22"/>
    </location>
</feature>
<dbReference type="InterPro" id="IPR016186">
    <property type="entry name" value="C-type_lectin-like/link_sf"/>
</dbReference>
<sequence length="352" mass="38635">MKPLFFLTFLFVLSSSCPSGWSEFPNENVCVYMIKTPQYYWETVHDCAQMGANVVKIGNIFEDAYIGAMIPEFNGQLPFIGVERNGDGAWVYQDGTRLIYANWAPGEPRSGSSLNCAMMSSTNLQWQAVDCSTLNPSFCSSYDSGSTQSIATSQSPRSTPPSRGTTTVPYCSSSLYCKSQGVCKLSSDGIPTCICYGNLDPKEGCVTSTCTPPGQSIPQDVPDSLTGTYLVSPGWDYRLFDDYGGQGYNGTYNCEWKLRTKSGVIMQLYPGPRPPFQNMDPNARITIKNGGFSYTAMSSTTAAQFNAALKMCNSDIVTQFTFETSVFARQNDNFWFDVSLVLAIGDELKGKK</sequence>
<dbReference type="AlphaFoldDB" id="A0AAF3J3V5"/>
<dbReference type="PROSITE" id="PS50041">
    <property type="entry name" value="C_TYPE_LECTIN_2"/>
    <property type="match status" value="1"/>
</dbReference>
<name>A0AAF3J3V5_9BILA</name>
<keyword evidence="3" id="KW-1185">Reference proteome</keyword>
<evidence type="ECO:0000256" key="1">
    <source>
        <dbReference type="SAM" id="SignalP"/>
    </source>
</evidence>
<dbReference type="CDD" id="cd00037">
    <property type="entry name" value="CLECT"/>
    <property type="match status" value="1"/>
</dbReference>
<dbReference type="SUPFAM" id="SSF56436">
    <property type="entry name" value="C-type lectin-like"/>
    <property type="match status" value="1"/>
</dbReference>
<dbReference type="WBParaSite" id="MBELARI_LOCUS14545">
    <property type="protein sequence ID" value="MBELARI_LOCUS14545"/>
    <property type="gene ID" value="MBELARI_LOCUS14545"/>
</dbReference>
<accession>A0AAF3J3V5</accession>
<evidence type="ECO:0000259" key="2">
    <source>
        <dbReference type="PROSITE" id="PS50041"/>
    </source>
</evidence>
<proteinExistence type="predicted"/>
<keyword evidence="1" id="KW-0732">Signal</keyword>
<protein>
    <recommendedName>
        <fullName evidence="2">C-type lectin domain-containing protein</fullName>
    </recommendedName>
</protein>
<dbReference type="InterPro" id="IPR001304">
    <property type="entry name" value="C-type_lectin-like"/>
</dbReference>
<evidence type="ECO:0000313" key="4">
    <source>
        <dbReference type="WBParaSite" id="MBELARI_LOCUS14545"/>
    </source>
</evidence>
<dbReference type="Pfam" id="PF00059">
    <property type="entry name" value="Lectin_C"/>
    <property type="match status" value="1"/>
</dbReference>
<dbReference type="Proteomes" id="UP000887575">
    <property type="component" value="Unassembled WGS sequence"/>
</dbReference>
<evidence type="ECO:0000313" key="3">
    <source>
        <dbReference type="Proteomes" id="UP000887575"/>
    </source>
</evidence>
<dbReference type="InterPro" id="IPR016187">
    <property type="entry name" value="CTDL_fold"/>
</dbReference>
<feature type="chain" id="PRO_5042042334" description="C-type lectin domain-containing protein" evidence="1">
    <location>
        <begin position="23"/>
        <end position="352"/>
    </location>
</feature>
<dbReference type="PROSITE" id="PS51257">
    <property type="entry name" value="PROKAR_LIPOPROTEIN"/>
    <property type="match status" value="1"/>
</dbReference>
<dbReference type="SMART" id="SM00034">
    <property type="entry name" value="CLECT"/>
    <property type="match status" value="1"/>
</dbReference>
<reference evidence="4" key="1">
    <citation type="submission" date="2024-02" db="UniProtKB">
        <authorList>
            <consortium name="WormBaseParasite"/>
        </authorList>
    </citation>
    <scope>IDENTIFICATION</scope>
</reference>